<organism evidence="4 5">
    <name type="scientific">Arthrobotrys conoides</name>
    <dbReference type="NCBI Taxonomy" id="74498"/>
    <lineage>
        <taxon>Eukaryota</taxon>
        <taxon>Fungi</taxon>
        <taxon>Dikarya</taxon>
        <taxon>Ascomycota</taxon>
        <taxon>Pezizomycotina</taxon>
        <taxon>Orbiliomycetes</taxon>
        <taxon>Orbiliales</taxon>
        <taxon>Orbiliaceae</taxon>
        <taxon>Arthrobotrys</taxon>
    </lineage>
</organism>
<feature type="binding site" evidence="2">
    <location>
        <begin position="259"/>
        <end position="266"/>
    </location>
    <ligand>
        <name>ATP</name>
        <dbReference type="ChEBI" id="CHEBI:30616"/>
    </ligand>
</feature>
<dbReference type="GO" id="GO:0005524">
    <property type="term" value="F:ATP binding"/>
    <property type="evidence" value="ECO:0007669"/>
    <property type="project" value="UniProtKB-KW"/>
</dbReference>
<dbReference type="PROSITE" id="PS51459">
    <property type="entry name" value="FIDO"/>
    <property type="match status" value="1"/>
</dbReference>
<reference evidence="4 5" key="1">
    <citation type="submission" date="2019-10" db="EMBL/GenBank/DDBJ databases">
        <authorList>
            <person name="Palmer J.M."/>
        </authorList>
    </citation>
    <scope>NUCLEOTIDE SEQUENCE [LARGE SCALE GENOMIC DNA]</scope>
    <source>
        <strain evidence="4 5">TWF506</strain>
    </source>
</reference>
<evidence type="ECO:0000256" key="2">
    <source>
        <dbReference type="PIRSR" id="PIRSR640198-2"/>
    </source>
</evidence>
<feature type="domain" description="Fido" evidence="3">
    <location>
        <begin position="152"/>
        <end position="318"/>
    </location>
</feature>
<keyword evidence="5" id="KW-1185">Reference proteome</keyword>
<dbReference type="PANTHER" id="PTHR13504:SF38">
    <property type="entry name" value="FIDO DOMAIN-CONTAINING PROTEIN"/>
    <property type="match status" value="1"/>
</dbReference>
<dbReference type="Proteomes" id="UP001307849">
    <property type="component" value="Unassembled WGS sequence"/>
</dbReference>
<dbReference type="Gene3D" id="1.10.3290.10">
    <property type="entry name" value="Fido-like domain"/>
    <property type="match status" value="1"/>
</dbReference>
<keyword evidence="2" id="KW-0547">Nucleotide-binding</keyword>
<dbReference type="InterPro" id="IPR036597">
    <property type="entry name" value="Fido-like_dom_sf"/>
</dbReference>
<evidence type="ECO:0000313" key="4">
    <source>
        <dbReference type="EMBL" id="KAK6506335.1"/>
    </source>
</evidence>
<dbReference type="EMBL" id="JAVHJM010000009">
    <property type="protein sequence ID" value="KAK6506335.1"/>
    <property type="molecule type" value="Genomic_DNA"/>
</dbReference>
<sequence length="353" mass="39572">MDTYTQNFPLKLAKKLQEAPQFKGLVSGRITTRHSKIYTTGLPKTNAINDTYERAITLMIAIRSHIQYTPDANLSKSLTTELIKTIHGSNFIEYAGLNFSNTSALCGKLFDNLEENIDVGKSGSNKGEMEVVQHTKALTYFFQKFVIEEESLSEALILQTHRILCEGSTHADGTPWQEWAGIYRTYEVAAASPSPLDPTKRQKSISIRADAVEQYMSTMVKNFDNMAHSSSTTSFASIDPFEIASWLCTQFVNIHPFGDGNGRMCRILLNGVLVRYTGLFACIGDDQNTTNGREEYLEVANKGNKAFHKEDFEVEVEEQTSHVELTELVLKKVLQCAERMVKVVIKGDKADKE</sequence>
<dbReference type="PANTHER" id="PTHR13504">
    <property type="entry name" value="FIDO DOMAIN-CONTAINING PROTEIN DDB_G0283145"/>
    <property type="match status" value="1"/>
</dbReference>
<proteinExistence type="predicted"/>
<dbReference type="Pfam" id="PF02661">
    <property type="entry name" value="Fic"/>
    <property type="match status" value="1"/>
</dbReference>
<name>A0AAN8N0V3_9PEZI</name>
<evidence type="ECO:0000259" key="3">
    <source>
        <dbReference type="PROSITE" id="PS51459"/>
    </source>
</evidence>
<protein>
    <recommendedName>
        <fullName evidence="3">Fido domain-containing protein</fullName>
    </recommendedName>
</protein>
<evidence type="ECO:0000256" key="1">
    <source>
        <dbReference type="PIRSR" id="PIRSR640198-1"/>
    </source>
</evidence>
<keyword evidence="2" id="KW-0067">ATP-binding</keyword>
<dbReference type="AlphaFoldDB" id="A0AAN8N0V3"/>
<dbReference type="InterPro" id="IPR040198">
    <property type="entry name" value="Fido_containing"/>
</dbReference>
<evidence type="ECO:0000313" key="5">
    <source>
        <dbReference type="Proteomes" id="UP001307849"/>
    </source>
</evidence>
<gene>
    <name evidence="4" type="ORF">TWF506_011253</name>
</gene>
<dbReference type="SUPFAM" id="SSF140931">
    <property type="entry name" value="Fic-like"/>
    <property type="match status" value="1"/>
</dbReference>
<comment type="caution">
    <text evidence="4">The sequence shown here is derived from an EMBL/GenBank/DDBJ whole genome shotgun (WGS) entry which is preliminary data.</text>
</comment>
<feature type="active site" evidence="1">
    <location>
        <position position="255"/>
    </location>
</feature>
<feature type="binding site" evidence="2">
    <location>
        <position position="301"/>
    </location>
    <ligand>
        <name>ATP</name>
        <dbReference type="ChEBI" id="CHEBI:30616"/>
    </ligand>
</feature>
<dbReference type="InterPro" id="IPR003812">
    <property type="entry name" value="Fido"/>
</dbReference>
<accession>A0AAN8N0V3</accession>